<dbReference type="EMBL" id="LKAM01000008">
    <property type="protein sequence ID" value="KUM47093.1"/>
    <property type="molecule type" value="Genomic_DNA"/>
</dbReference>
<comment type="caution">
    <text evidence="1">The sequence shown here is derived from an EMBL/GenBank/DDBJ whole genome shotgun (WGS) entry which is preliminary data.</text>
</comment>
<gene>
    <name evidence="1" type="ORF">ABT39_MTgene6099</name>
</gene>
<accession>A0A117NGP2</accession>
<keyword evidence="1" id="KW-0496">Mitochondrion</keyword>
<evidence type="ECO:0000313" key="1">
    <source>
        <dbReference type="EMBL" id="KUM47093.1"/>
    </source>
</evidence>
<dbReference type="AlphaFoldDB" id="A0A117NGP2"/>
<sequence>MYYATGHHRRSEWVCRLSMDMLSLDGLAWHMALD</sequence>
<organism evidence="1">
    <name type="scientific">Picea glauca</name>
    <name type="common">White spruce</name>
    <name type="synonym">Pinus glauca</name>
    <dbReference type="NCBI Taxonomy" id="3330"/>
    <lineage>
        <taxon>Eukaryota</taxon>
        <taxon>Viridiplantae</taxon>
        <taxon>Streptophyta</taxon>
        <taxon>Embryophyta</taxon>
        <taxon>Tracheophyta</taxon>
        <taxon>Spermatophyta</taxon>
        <taxon>Pinopsida</taxon>
        <taxon>Pinidae</taxon>
        <taxon>Conifers I</taxon>
        <taxon>Pinales</taxon>
        <taxon>Pinaceae</taxon>
        <taxon>Picea</taxon>
    </lineage>
</organism>
<proteinExistence type="predicted"/>
<name>A0A117NGP2_PICGL</name>
<protein>
    <submittedName>
        <fullName evidence="1">Uncharacterized protein</fullName>
    </submittedName>
</protein>
<geneLocation type="mitochondrion" evidence="1"/>
<reference evidence="1" key="1">
    <citation type="journal article" date="2015" name="Genome Biol. Evol.">
        <title>Organellar Genomes of White Spruce (Picea glauca): Assembly and Annotation.</title>
        <authorList>
            <person name="Jackman S.D."/>
            <person name="Warren R.L."/>
            <person name="Gibb E.A."/>
            <person name="Vandervalk B.P."/>
            <person name="Mohamadi H."/>
            <person name="Chu J."/>
            <person name="Raymond A."/>
            <person name="Pleasance S."/>
            <person name="Coope R."/>
            <person name="Wildung M.R."/>
            <person name="Ritland C.E."/>
            <person name="Bousquet J."/>
            <person name="Jones S.J."/>
            <person name="Bohlmann J."/>
            <person name="Birol I."/>
        </authorList>
    </citation>
    <scope>NUCLEOTIDE SEQUENCE [LARGE SCALE GENOMIC DNA]</scope>
    <source>
        <tissue evidence="1">Flushing bud</tissue>
    </source>
</reference>